<feature type="transmembrane region" description="Helical" evidence="12">
    <location>
        <begin position="111"/>
        <end position="132"/>
    </location>
</feature>
<evidence type="ECO:0000256" key="4">
    <source>
        <dbReference type="ARBA" id="ARBA00022597"/>
    </source>
</evidence>
<feature type="domain" description="PTS EIIB type-1" evidence="14">
    <location>
        <begin position="5"/>
        <end position="87"/>
    </location>
</feature>
<dbReference type="Pfam" id="PF00367">
    <property type="entry name" value="PTS_EIIB"/>
    <property type="match status" value="1"/>
</dbReference>
<dbReference type="InterPro" id="IPR013013">
    <property type="entry name" value="PTS_EIIC_1"/>
</dbReference>
<evidence type="ECO:0000256" key="1">
    <source>
        <dbReference type="ARBA" id="ARBA00004651"/>
    </source>
</evidence>
<dbReference type="Pfam" id="PF00358">
    <property type="entry name" value="PTS_EIIA_1"/>
    <property type="match status" value="1"/>
</dbReference>
<feature type="active site" description="Phosphocysteine intermediate; for EIIB activity" evidence="11">
    <location>
        <position position="27"/>
    </location>
</feature>
<keyword evidence="8" id="KW-0418">Kinase</keyword>
<accession>A0A3G6J448</accession>
<dbReference type="InterPro" id="IPR003352">
    <property type="entry name" value="PTS_EIIC"/>
</dbReference>
<organism evidence="16 17">
    <name type="scientific">Corynebacterium choanae</name>
    <dbReference type="NCBI Taxonomy" id="1862358"/>
    <lineage>
        <taxon>Bacteria</taxon>
        <taxon>Bacillati</taxon>
        <taxon>Actinomycetota</taxon>
        <taxon>Actinomycetes</taxon>
        <taxon>Mycobacteriales</taxon>
        <taxon>Corynebacteriaceae</taxon>
        <taxon>Corynebacterium</taxon>
    </lineage>
</organism>
<feature type="transmembrane region" description="Helical" evidence="12">
    <location>
        <begin position="342"/>
        <end position="361"/>
    </location>
</feature>
<dbReference type="EMBL" id="CP033896">
    <property type="protein sequence ID" value="AZA12709.1"/>
    <property type="molecule type" value="Genomic_DNA"/>
</dbReference>
<dbReference type="GO" id="GO:0016301">
    <property type="term" value="F:kinase activity"/>
    <property type="evidence" value="ECO:0007669"/>
    <property type="project" value="UniProtKB-KW"/>
</dbReference>
<evidence type="ECO:0000256" key="6">
    <source>
        <dbReference type="ARBA" id="ARBA00022683"/>
    </source>
</evidence>
<feature type="transmembrane region" description="Helical" evidence="12">
    <location>
        <begin position="144"/>
        <end position="165"/>
    </location>
</feature>
<keyword evidence="10 12" id="KW-0472">Membrane</keyword>
<dbReference type="InterPro" id="IPR011297">
    <property type="entry name" value="PTS_IIABC_b_glu"/>
</dbReference>
<reference evidence="16 17" key="1">
    <citation type="submission" date="2018-11" db="EMBL/GenBank/DDBJ databases">
        <authorList>
            <person name="Kleinhagauer T."/>
            <person name="Glaeser S.P."/>
            <person name="Spergser J."/>
            <person name="Ruckert C."/>
            <person name="Kaempfer P."/>
            <person name="Busse H.-J."/>
        </authorList>
    </citation>
    <scope>NUCLEOTIDE SEQUENCE [LARGE SCALE GENOMIC DNA]</scope>
    <source>
        <strain evidence="16 17">200CH</strain>
    </source>
</reference>
<evidence type="ECO:0000256" key="5">
    <source>
        <dbReference type="ARBA" id="ARBA00022679"/>
    </source>
</evidence>
<dbReference type="Gene3D" id="3.30.1360.60">
    <property type="entry name" value="Glucose permease domain IIB"/>
    <property type="match status" value="1"/>
</dbReference>
<evidence type="ECO:0000313" key="17">
    <source>
        <dbReference type="Proteomes" id="UP000269019"/>
    </source>
</evidence>
<dbReference type="FunFam" id="2.70.70.10:FF:000001">
    <property type="entry name" value="PTS system glucose-specific IIA component"/>
    <property type="match status" value="1"/>
</dbReference>
<feature type="domain" description="PTS EIIA type-1" evidence="13">
    <location>
        <begin position="549"/>
        <end position="653"/>
    </location>
</feature>
<dbReference type="SUPFAM" id="SSF51261">
    <property type="entry name" value="Duplicated hybrid motif"/>
    <property type="match status" value="1"/>
</dbReference>
<feature type="transmembrane region" description="Helical" evidence="12">
    <location>
        <begin position="215"/>
        <end position="241"/>
    </location>
</feature>
<dbReference type="SUPFAM" id="SSF55604">
    <property type="entry name" value="Glucose permease domain IIB"/>
    <property type="match status" value="1"/>
</dbReference>
<dbReference type="PROSITE" id="PS01035">
    <property type="entry name" value="PTS_EIIB_TYPE_1_CYS"/>
    <property type="match status" value="1"/>
</dbReference>
<evidence type="ECO:0000256" key="2">
    <source>
        <dbReference type="ARBA" id="ARBA00022448"/>
    </source>
</evidence>
<dbReference type="InterPro" id="IPR001996">
    <property type="entry name" value="PTS_IIB_1"/>
</dbReference>
<dbReference type="GO" id="GO:0008982">
    <property type="term" value="F:protein-N(PI)-phosphohistidine-sugar phosphotransferase activity"/>
    <property type="evidence" value="ECO:0007669"/>
    <property type="project" value="InterPro"/>
</dbReference>
<feature type="transmembrane region" description="Helical" evidence="12">
    <location>
        <begin position="444"/>
        <end position="466"/>
    </location>
</feature>
<feature type="transmembrane region" description="Helical" evidence="12">
    <location>
        <begin position="177"/>
        <end position="195"/>
    </location>
</feature>
<dbReference type="AlphaFoldDB" id="A0A3G6J448"/>
<feature type="transmembrane region" description="Helical" evidence="12">
    <location>
        <begin position="373"/>
        <end position="392"/>
    </location>
</feature>
<feature type="transmembrane region" description="Helical" evidence="12">
    <location>
        <begin position="304"/>
        <end position="330"/>
    </location>
</feature>
<evidence type="ECO:0000256" key="3">
    <source>
        <dbReference type="ARBA" id="ARBA00022475"/>
    </source>
</evidence>
<protein>
    <submittedName>
        <fullName evidence="16">PTS system beta-glucoside-specific EIIBCA component</fullName>
    </submittedName>
</protein>
<evidence type="ECO:0000256" key="9">
    <source>
        <dbReference type="ARBA" id="ARBA00022989"/>
    </source>
</evidence>
<dbReference type="NCBIfam" id="TIGR00830">
    <property type="entry name" value="PTBA"/>
    <property type="match status" value="1"/>
</dbReference>
<evidence type="ECO:0000256" key="11">
    <source>
        <dbReference type="PROSITE-ProRule" id="PRU00421"/>
    </source>
</evidence>
<dbReference type="InterPro" id="IPR050558">
    <property type="entry name" value="PTS_Sugar-Specific_Components"/>
</dbReference>
<keyword evidence="7 12" id="KW-0812">Transmembrane</keyword>
<dbReference type="PROSITE" id="PS51098">
    <property type="entry name" value="PTS_EIIB_TYPE_1"/>
    <property type="match status" value="1"/>
</dbReference>
<feature type="transmembrane region" description="Helical" evidence="12">
    <location>
        <begin position="253"/>
        <end position="272"/>
    </location>
</feature>
<dbReference type="InterPro" id="IPR036878">
    <property type="entry name" value="Glu_permease_IIB"/>
</dbReference>
<dbReference type="PANTHER" id="PTHR30175:SF1">
    <property type="entry name" value="PTS SYSTEM ARBUTIN-, CELLOBIOSE-, AND SALICIN-SPECIFIC EIIBC COMPONENT-RELATED"/>
    <property type="match status" value="1"/>
</dbReference>
<dbReference type="KEGG" id="ccho:CCHOA_01405"/>
<keyword evidence="2" id="KW-0813">Transport</keyword>
<evidence type="ECO:0000259" key="15">
    <source>
        <dbReference type="PROSITE" id="PS51103"/>
    </source>
</evidence>
<evidence type="ECO:0000256" key="7">
    <source>
        <dbReference type="ARBA" id="ARBA00022692"/>
    </source>
</evidence>
<dbReference type="GO" id="GO:0015771">
    <property type="term" value="P:trehalose transport"/>
    <property type="evidence" value="ECO:0007669"/>
    <property type="project" value="TreeGrafter"/>
</dbReference>
<dbReference type="GO" id="GO:0090589">
    <property type="term" value="F:protein-phosphocysteine-trehalose phosphotransferase system transporter activity"/>
    <property type="evidence" value="ECO:0007669"/>
    <property type="project" value="TreeGrafter"/>
</dbReference>
<evidence type="ECO:0000259" key="13">
    <source>
        <dbReference type="PROSITE" id="PS51093"/>
    </source>
</evidence>
<evidence type="ECO:0000256" key="12">
    <source>
        <dbReference type="SAM" id="Phobius"/>
    </source>
</evidence>
<dbReference type="PROSITE" id="PS51093">
    <property type="entry name" value="PTS_EIIA_TYPE_1"/>
    <property type="match status" value="1"/>
</dbReference>
<dbReference type="InterPro" id="IPR001127">
    <property type="entry name" value="PTS_EIIA_1_perm"/>
</dbReference>
<dbReference type="NCBIfam" id="TIGR01995">
    <property type="entry name" value="PTS-II-ABC-beta"/>
    <property type="match status" value="1"/>
</dbReference>
<feature type="domain" description="PTS EIIC type-1" evidence="15">
    <location>
        <begin position="106"/>
        <end position="477"/>
    </location>
</feature>
<proteinExistence type="predicted"/>
<dbReference type="FunFam" id="3.30.1360.60:FF:000001">
    <property type="entry name" value="PTS system glucose-specific IIBC component PtsG"/>
    <property type="match status" value="1"/>
</dbReference>
<dbReference type="OrthoDB" id="9797715at2"/>
<sequence length="694" mass="72705">MGTYAPAAKQIVALVGGKDNVASLTHCITRLRFQLKDESIADTAALEALPEVVTVMRSGGQYQVVIGNQVADVYAEVMPLLPQLSDEDSPADTAPADGNLLHRFVDIVSGIFQPILGLMAACGMIKGLNLLFSHLGWYADTSGAYQIFNAVGDGMFFFLPVFLGFTAAKKFGLKPMLGLAVGVSMLYPAIQASSLSGEREAIRTVFAGTDFAADVYLDFFGIPVIAMDYTSTVIPVIFVVWVAAKLARFFDRYVPDLVKFFFSPMLTLLVAVPLGFLLIGPVASFGANAIASTVIALRDFSPLLAGLVVGATWQILVIFGLHWGFIPVYINNIVVNGYDNVMMPFFACTFATSAVVLAVFFKTKDDTIKKLCMPNFISGIFGVTEPAIYGILLPLKTPFVISCIAGGIGGAFYGAMNFRKFIMGGMGIFEFPGMINPDGTNGNIIVAVSGVVITMIVAFVLTMVFYRPAASAATTSEASTVAMPQSASAPAEVQHGTAAVADGTTGATQVATKQTVATKPTVASKPTVTTTTIASPLAGEVFALTALSDPVFASGKLGAGVAIRPTDGTVVSPVDGTVSALFPTGHAIGITADSGAELLIHIGLDTVELRGDGFHPLVAKGDRVTLGQRLIEVDLQLLAKRGYSSDTPVVVVNHQRFTAVTEQVTSGATVTPGQALLHAASTFAEASAPENTGS</sequence>
<dbReference type="PANTHER" id="PTHR30175">
    <property type="entry name" value="PHOSPHOTRANSFERASE SYSTEM TRANSPORT PROTEIN"/>
    <property type="match status" value="1"/>
</dbReference>
<dbReference type="RefSeq" id="WP_123930599.1">
    <property type="nucleotide sequence ID" value="NZ_JBHSQT010000008.1"/>
</dbReference>
<keyword evidence="5" id="KW-0808">Transferase</keyword>
<dbReference type="CDD" id="cd00212">
    <property type="entry name" value="PTS_IIB_glc"/>
    <property type="match status" value="1"/>
</dbReference>
<keyword evidence="17" id="KW-1185">Reference proteome</keyword>
<dbReference type="Proteomes" id="UP000269019">
    <property type="component" value="Chromosome"/>
</dbReference>
<keyword evidence="4" id="KW-0762">Sugar transport</keyword>
<dbReference type="GO" id="GO:0009401">
    <property type="term" value="P:phosphoenolpyruvate-dependent sugar phosphotransferase system"/>
    <property type="evidence" value="ECO:0007669"/>
    <property type="project" value="UniProtKB-KW"/>
</dbReference>
<evidence type="ECO:0000256" key="8">
    <source>
        <dbReference type="ARBA" id="ARBA00022777"/>
    </source>
</evidence>
<dbReference type="Pfam" id="PF02378">
    <property type="entry name" value="PTS_EIIC"/>
    <property type="match status" value="1"/>
</dbReference>
<keyword evidence="9 12" id="KW-1133">Transmembrane helix</keyword>
<dbReference type="InterPro" id="IPR011055">
    <property type="entry name" value="Dup_hybrid_motif"/>
</dbReference>
<evidence type="ECO:0000259" key="14">
    <source>
        <dbReference type="PROSITE" id="PS51098"/>
    </source>
</evidence>
<dbReference type="PROSITE" id="PS51103">
    <property type="entry name" value="PTS_EIIC_TYPE_1"/>
    <property type="match status" value="1"/>
</dbReference>
<evidence type="ECO:0000313" key="16">
    <source>
        <dbReference type="EMBL" id="AZA12709.1"/>
    </source>
</evidence>
<keyword evidence="6" id="KW-0598">Phosphotransferase system</keyword>
<dbReference type="PROSITE" id="PS00371">
    <property type="entry name" value="PTS_EIIA_TYPE_1_HIS"/>
    <property type="match status" value="1"/>
</dbReference>
<gene>
    <name evidence="16" type="primary">bglF1</name>
    <name evidence="16" type="ORF">CCHOA_01405</name>
</gene>
<dbReference type="InterPro" id="IPR018113">
    <property type="entry name" value="PTrfase_EIIB_Cys"/>
</dbReference>
<keyword evidence="3" id="KW-1003">Cell membrane</keyword>
<evidence type="ECO:0000256" key="10">
    <source>
        <dbReference type="ARBA" id="ARBA00023136"/>
    </source>
</evidence>
<dbReference type="GO" id="GO:0005886">
    <property type="term" value="C:plasma membrane"/>
    <property type="evidence" value="ECO:0007669"/>
    <property type="project" value="UniProtKB-SubCell"/>
</dbReference>
<feature type="transmembrane region" description="Helical" evidence="12">
    <location>
        <begin position="398"/>
        <end position="416"/>
    </location>
</feature>
<name>A0A3G6J448_9CORY</name>
<dbReference type="Gene3D" id="2.70.70.10">
    <property type="entry name" value="Glucose Permease (Domain IIA)"/>
    <property type="match status" value="1"/>
</dbReference>
<comment type="subcellular location">
    <subcellularLocation>
        <location evidence="1">Cell membrane</location>
        <topology evidence="1">Multi-pass membrane protein</topology>
    </subcellularLocation>
</comment>